<reference evidence="1 2" key="1">
    <citation type="submission" date="2020-03" db="EMBL/GenBank/DDBJ databases">
        <title>Dissostichus mawsoni Genome sequencing and assembly.</title>
        <authorList>
            <person name="Park H."/>
        </authorList>
    </citation>
    <scope>NUCLEOTIDE SEQUENCE [LARGE SCALE GENOMIC DNA]</scope>
    <source>
        <strain evidence="1">DM0001</strain>
        <tissue evidence="1">Muscle</tissue>
    </source>
</reference>
<evidence type="ECO:0000313" key="2">
    <source>
        <dbReference type="Proteomes" id="UP000518266"/>
    </source>
</evidence>
<dbReference type="Proteomes" id="UP000518266">
    <property type="component" value="Unassembled WGS sequence"/>
</dbReference>
<dbReference type="OrthoDB" id="8982678at2759"/>
<accession>A0A7J5XHL0</accession>
<proteinExistence type="predicted"/>
<dbReference type="AlphaFoldDB" id="A0A7J5XHL0"/>
<sequence>MGKGLQLLRCWDQGSHSALALHRLPELIGRHFSSTNTCRRKSRDASDTESGRMGFVGCVAILKIAAMASYSAHGVPREEMAGPDPVTPVTQLRTHAEQTKNWTPPELSEGQPTLSGPLKSYRYTTDVTVHKASSWPRRSRVPLAAPSHFLSDRKQGAVFLYKFGFTAGKPRGRRNDQMRERLQH</sequence>
<keyword evidence="2" id="KW-1185">Reference proteome</keyword>
<comment type="caution">
    <text evidence="1">The sequence shown here is derived from an EMBL/GenBank/DDBJ whole genome shotgun (WGS) entry which is preliminary data.</text>
</comment>
<evidence type="ECO:0000313" key="1">
    <source>
        <dbReference type="EMBL" id="KAF3836575.1"/>
    </source>
</evidence>
<name>A0A7J5XHL0_DISMA</name>
<gene>
    <name evidence="1" type="ORF">F7725_029133</name>
</gene>
<organism evidence="1 2">
    <name type="scientific">Dissostichus mawsoni</name>
    <name type="common">Antarctic cod</name>
    <dbReference type="NCBI Taxonomy" id="36200"/>
    <lineage>
        <taxon>Eukaryota</taxon>
        <taxon>Metazoa</taxon>
        <taxon>Chordata</taxon>
        <taxon>Craniata</taxon>
        <taxon>Vertebrata</taxon>
        <taxon>Euteleostomi</taxon>
        <taxon>Actinopterygii</taxon>
        <taxon>Neopterygii</taxon>
        <taxon>Teleostei</taxon>
        <taxon>Neoteleostei</taxon>
        <taxon>Acanthomorphata</taxon>
        <taxon>Eupercaria</taxon>
        <taxon>Perciformes</taxon>
        <taxon>Notothenioidei</taxon>
        <taxon>Nototheniidae</taxon>
        <taxon>Dissostichus</taxon>
    </lineage>
</organism>
<feature type="non-terminal residue" evidence="1">
    <location>
        <position position="1"/>
    </location>
</feature>
<dbReference type="EMBL" id="JAAKFY010000024">
    <property type="protein sequence ID" value="KAF3836575.1"/>
    <property type="molecule type" value="Genomic_DNA"/>
</dbReference>
<protein>
    <submittedName>
        <fullName evidence="1">Uncharacterized protein</fullName>
    </submittedName>
</protein>